<dbReference type="PANTHER" id="PTHR43847:SF1">
    <property type="entry name" value="BLL3993 PROTEIN"/>
    <property type="match status" value="1"/>
</dbReference>
<comment type="caution">
    <text evidence="6">The sequence shown here is derived from an EMBL/GenBank/DDBJ whole genome shotgun (WGS) entry which is preliminary data.</text>
</comment>
<dbReference type="EMBL" id="JABBVZ010000107">
    <property type="protein sequence ID" value="NMP24393.1"/>
    <property type="molecule type" value="Genomic_DNA"/>
</dbReference>
<accession>A0A7Y0Q3L4</accession>
<dbReference type="Pfam" id="PF04191">
    <property type="entry name" value="PEMT"/>
    <property type="match status" value="1"/>
</dbReference>
<keyword evidence="7" id="KW-1185">Reference proteome</keyword>
<feature type="transmembrane region" description="Helical" evidence="5">
    <location>
        <begin position="121"/>
        <end position="154"/>
    </location>
</feature>
<dbReference type="GO" id="GO:0012505">
    <property type="term" value="C:endomembrane system"/>
    <property type="evidence" value="ECO:0007669"/>
    <property type="project" value="UniProtKB-SubCell"/>
</dbReference>
<reference evidence="6 7" key="1">
    <citation type="submission" date="2020-04" db="EMBL/GenBank/DDBJ databases">
        <authorList>
            <person name="Zhang R."/>
            <person name="Schippers A."/>
        </authorList>
    </citation>
    <scope>NUCLEOTIDE SEQUENCE [LARGE SCALE GENOMIC DNA]</scope>
    <source>
        <strain evidence="6 7">DSM 109850</strain>
    </source>
</reference>
<dbReference type="InterPro" id="IPR007318">
    <property type="entry name" value="Phopholipid_MeTrfase"/>
</dbReference>
<feature type="transmembrane region" description="Helical" evidence="5">
    <location>
        <begin position="68"/>
        <end position="87"/>
    </location>
</feature>
<sequence length="194" mass="21426">MRDVIWACWAIVVVTLIGGGLKAQLRRSRPLMQNPRTSLVWVIYGVIIGLVVQVVPRRVWTPLSVTGPEFQAAGVVLALVGSLWIVWSRQTLGPQFTEAPTIGADHHLITRGPYGITRHPIYSGALCLVTGTMMFSGFGQWVPILIATAGVLWIKLRAEERLLSHVYPAEYAQYRALVPALIPRARCRPPAAQQ</sequence>
<organism evidence="6 7">
    <name type="scientific">Sulfobacillus harzensis</name>
    <dbReference type="NCBI Taxonomy" id="2729629"/>
    <lineage>
        <taxon>Bacteria</taxon>
        <taxon>Bacillati</taxon>
        <taxon>Bacillota</taxon>
        <taxon>Clostridia</taxon>
        <taxon>Eubacteriales</taxon>
        <taxon>Clostridiales Family XVII. Incertae Sedis</taxon>
        <taxon>Sulfobacillus</taxon>
    </lineage>
</organism>
<evidence type="ECO:0000313" key="6">
    <source>
        <dbReference type="EMBL" id="NMP24393.1"/>
    </source>
</evidence>
<dbReference type="InterPro" id="IPR052527">
    <property type="entry name" value="Metal_cation-efflux_comp"/>
</dbReference>
<evidence type="ECO:0000256" key="3">
    <source>
        <dbReference type="ARBA" id="ARBA00022989"/>
    </source>
</evidence>
<evidence type="ECO:0000256" key="4">
    <source>
        <dbReference type="ARBA" id="ARBA00023136"/>
    </source>
</evidence>
<gene>
    <name evidence="6" type="ORF">HIJ39_18845</name>
</gene>
<evidence type="ECO:0000313" key="7">
    <source>
        <dbReference type="Proteomes" id="UP000533476"/>
    </source>
</evidence>
<name>A0A7Y0Q3L4_9FIRM</name>
<dbReference type="RefSeq" id="WP_169102472.1">
    <property type="nucleotide sequence ID" value="NZ_JABBVZ010000107.1"/>
</dbReference>
<keyword evidence="6" id="KW-0808">Transferase</keyword>
<dbReference type="PANTHER" id="PTHR43847">
    <property type="entry name" value="BLL3993 PROTEIN"/>
    <property type="match status" value="1"/>
</dbReference>
<dbReference type="GO" id="GO:0008168">
    <property type="term" value="F:methyltransferase activity"/>
    <property type="evidence" value="ECO:0007669"/>
    <property type="project" value="UniProtKB-KW"/>
</dbReference>
<keyword evidence="6" id="KW-0489">Methyltransferase</keyword>
<dbReference type="Gene3D" id="1.20.120.1630">
    <property type="match status" value="1"/>
</dbReference>
<keyword evidence="2 5" id="KW-0812">Transmembrane</keyword>
<protein>
    <submittedName>
        <fullName evidence="6">Isoprenylcysteine carboxylmethyltransferase family protein</fullName>
    </submittedName>
</protein>
<keyword evidence="3 5" id="KW-1133">Transmembrane helix</keyword>
<dbReference type="AlphaFoldDB" id="A0A7Y0Q3L4"/>
<dbReference type="Proteomes" id="UP000533476">
    <property type="component" value="Unassembled WGS sequence"/>
</dbReference>
<dbReference type="GO" id="GO:0032259">
    <property type="term" value="P:methylation"/>
    <property type="evidence" value="ECO:0007669"/>
    <property type="project" value="UniProtKB-KW"/>
</dbReference>
<evidence type="ECO:0000256" key="2">
    <source>
        <dbReference type="ARBA" id="ARBA00022692"/>
    </source>
</evidence>
<comment type="subcellular location">
    <subcellularLocation>
        <location evidence="1">Endomembrane system</location>
        <topology evidence="1">Multi-pass membrane protein</topology>
    </subcellularLocation>
</comment>
<proteinExistence type="predicted"/>
<evidence type="ECO:0000256" key="5">
    <source>
        <dbReference type="SAM" id="Phobius"/>
    </source>
</evidence>
<feature type="transmembrane region" description="Helical" evidence="5">
    <location>
        <begin position="38"/>
        <end position="56"/>
    </location>
</feature>
<evidence type="ECO:0000256" key="1">
    <source>
        <dbReference type="ARBA" id="ARBA00004127"/>
    </source>
</evidence>
<keyword evidence="4 5" id="KW-0472">Membrane</keyword>